<gene>
    <name evidence="1" type="ORF">FHK82_16570</name>
</gene>
<comment type="caution">
    <text evidence="1">The sequence shown here is derived from an EMBL/GenBank/DDBJ whole genome shotgun (WGS) entry which is preliminary data.</text>
</comment>
<name>A0A558CMX8_9GAMM</name>
<evidence type="ECO:0000313" key="2">
    <source>
        <dbReference type="Proteomes" id="UP000317355"/>
    </source>
</evidence>
<organism evidence="1 2">
    <name type="scientific">Sedimenticola thiotaurini</name>
    <dbReference type="NCBI Taxonomy" id="1543721"/>
    <lineage>
        <taxon>Bacteria</taxon>
        <taxon>Pseudomonadati</taxon>
        <taxon>Pseudomonadota</taxon>
        <taxon>Gammaproteobacteria</taxon>
        <taxon>Chromatiales</taxon>
        <taxon>Sedimenticolaceae</taxon>
        <taxon>Sedimenticola</taxon>
    </lineage>
</organism>
<dbReference type="Proteomes" id="UP000317355">
    <property type="component" value="Unassembled WGS sequence"/>
</dbReference>
<sequence>MDFLKFNHAQYKEAFNAAVADLSLSLKLDESAAATHARERIGAMQGYIDLMQRLDSDREADGVSLTGATDASQIGGMILQLLDDIGQVAVNRGLIKTMQQMQRFSLPTALWIAQHEGKIEKLDIVVNAIASFANEGRSQEQLEVLCDVIKQVQSAVSEKIRRDVELNDPMRPWRILNLNWGIVATRTLSPPLMASVFDQLIDAIPIDAKAFFQEGMEQMDIVGYPESVREVMVHYSNLLGADSSLH</sequence>
<reference evidence="1 2" key="1">
    <citation type="submission" date="2019-07" db="EMBL/GenBank/DDBJ databases">
        <title>The pathways for chlorine oxyanion respiration interact through the shared metabolite chlorate.</title>
        <authorList>
            <person name="Barnum T.P."/>
            <person name="Cheng Y."/>
            <person name="Hill K.A."/>
            <person name="Lucas L.N."/>
            <person name="Carlson H.K."/>
            <person name="Coates J.D."/>
        </authorList>
    </citation>
    <scope>NUCLEOTIDE SEQUENCE [LARGE SCALE GENOMIC DNA]</scope>
    <source>
        <strain evidence="1">BK-3</strain>
    </source>
</reference>
<accession>A0A558CMX8</accession>
<evidence type="ECO:0000313" key="1">
    <source>
        <dbReference type="EMBL" id="TVT50129.1"/>
    </source>
</evidence>
<dbReference type="EMBL" id="VMRY01000109">
    <property type="protein sequence ID" value="TVT50129.1"/>
    <property type="molecule type" value="Genomic_DNA"/>
</dbReference>
<protein>
    <submittedName>
        <fullName evidence="1">Uncharacterized protein</fullName>
    </submittedName>
</protein>
<proteinExistence type="predicted"/>
<dbReference type="AlphaFoldDB" id="A0A558CMX8"/>